<keyword evidence="1" id="KW-0472">Membrane</keyword>
<evidence type="ECO:0000256" key="1">
    <source>
        <dbReference type="SAM" id="Phobius"/>
    </source>
</evidence>
<dbReference type="AlphaFoldDB" id="A0A8C0G783"/>
<proteinExistence type="predicted"/>
<organism evidence="2 3">
    <name type="scientific">Chelonoidis abingdonii</name>
    <name type="common">Abingdon island giant tortoise</name>
    <name type="synonym">Testudo abingdonii</name>
    <dbReference type="NCBI Taxonomy" id="106734"/>
    <lineage>
        <taxon>Eukaryota</taxon>
        <taxon>Metazoa</taxon>
        <taxon>Chordata</taxon>
        <taxon>Craniata</taxon>
        <taxon>Vertebrata</taxon>
        <taxon>Euteleostomi</taxon>
        <taxon>Archelosauria</taxon>
        <taxon>Testudinata</taxon>
        <taxon>Testudines</taxon>
        <taxon>Cryptodira</taxon>
        <taxon>Durocryptodira</taxon>
        <taxon>Testudinoidea</taxon>
        <taxon>Testudinidae</taxon>
        <taxon>Chelonoidis</taxon>
    </lineage>
</organism>
<feature type="transmembrane region" description="Helical" evidence="1">
    <location>
        <begin position="60"/>
        <end position="82"/>
    </location>
</feature>
<keyword evidence="1" id="KW-0812">Transmembrane</keyword>
<evidence type="ECO:0000313" key="2">
    <source>
        <dbReference type="Ensembl" id="ENSCABP00000002901.1"/>
    </source>
</evidence>
<evidence type="ECO:0008006" key="4">
    <source>
        <dbReference type="Google" id="ProtNLM"/>
    </source>
</evidence>
<dbReference type="Proteomes" id="UP000694404">
    <property type="component" value="Unplaced"/>
</dbReference>
<reference evidence="2" key="2">
    <citation type="submission" date="2025-09" db="UniProtKB">
        <authorList>
            <consortium name="Ensembl"/>
        </authorList>
    </citation>
    <scope>IDENTIFICATION</scope>
</reference>
<keyword evidence="1" id="KW-1133">Transmembrane helix</keyword>
<sequence length="127" mass="13901">MADVEPCKSVDVWGGACSGSGSLWGEVEDGWWSGVWHNPTSLVHGDLWNVSEALQICGQFLQIVDTFCICAGGVLLVSFLGLSCSRRLLGTRLALLICFLIFLCGYYSFVECNQSTNGRRLQTVSWS</sequence>
<reference evidence="2" key="1">
    <citation type="submission" date="2025-08" db="UniProtKB">
        <authorList>
            <consortium name="Ensembl"/>
        </authorList>
    </citation>
    <scope>IDENTIFICATION</scope>
</reference>
<dbReference type="Ensembl" id="ENSCABT00000003141.1">
    <property type="protein sequence ID" value="ENSCABP00000002901.1"/>
    <property type="gene ID" value="ENSCABG00000002232.1"/>
</dbReference>
<accession>A0A8C0G783</accession>
<feature type="transmembrane region" description="Helical" evidence="1">
    <location>
        <begin position="89"/>
        <end position="109"/>
    </location>
</feature>
<evidence type="ECO:0000313" key="3">
    <source>
        <dbReference type="Proteomes" id="UP000694404"/>
    </source>
</evidence>
<name>A0A8C0G783_CHEAB</name>
<protein>
    <recommendedName>
        <fullName evidence="4">Transmembrane protein</fullName>
    </recommendedName>
</protein>
<keyword evidence="3" id="KW-1185">Reference proteome</keyword>